<name>A0A016STX0_9BILA</name>
<sequence>MHESLACASPAVVKRKGPVLLHDNARSYVSRKTSQNLSDLGYDILPHPAFSPDLSPTNYHFFEHLDNFIKGRVFKNQTDAENAFSEFIASKTTDFYRKGINDLVERWQKCVDSNSAYFIQ</sequence>
<dbReference type="GO" id="GO:0042800">
    <property type="term" value="F:histone H3K4 methyltransferase activity"/>
    <property type="evidence" value="ECO:0007669"/>
    <property type="project" value="TreeGrafter"/>
</dbReference>
<gene>
    <name evidence="1" type="primary">Acey_s0175.g514</name>
    <name evidence="1" type="ORF">Y032_0175g514</name>
</gene>
<dbReference type="InterPro" id="IPR052709">
    <property type="entry name" value="Transposase-MT_Hybrid"/>
</dbReference>
<evidence type="ECO:0008006" key="3">
    <source>
        <dbReference type="Google" id="ProtNLM"/>
    </source>
</evidence>
<dbReference type="GO" id="GO:0000793">
    <property type="term" value="C:condensed chromosome"/>
    <property type="evidence" value="ECO:0007669"/>
    <property type="project" value="TreeGrafter"/>
</dbReference>
<dbReference type="GO" id="GO:0044547">
    <property type="term" value="F:DNA topoisomerase binding"/>
    <property type="evidence" value="ECO:0007669"/>
    <property type="project" value="TreeGrafter"/>
</dbReference>
<organism evidence="1 2">
    <name type="scientific">Ancylostoma ceylanicum</name>
    <dbReference type="NCBI Taxonomy" id="53326"/>
    <lineage>
        <taxon>Eukaryota</taxon>
        <taxon>Metazoa</taxon>
        <taxon>Ecdysozoa</taxon>
        <taxon>Nematoda</taxon>
        <taxon>Chromadorea</taxon>
        <taxon>Rhabditida</taxon>
        <taxon>Rhabditina</taxon>
        <taxon>Rhabditomorpha</taxon>
        <taxon>Strongyloidea</taxon>
        <taxon>Ancylostomatidae</taxon>
        <taxon>Ancylostomatinae</taxon>
        <taxon>Ancylostoma</taxon>
    </lineage>
</organism>
<dbReference type="GO" id="GO:0046975">
    <property type="term" value="F:histone H3K36 methyltransferase activity"/>
    <property type="evidence" value="ECO:0007669"/>
    <property type="project" value="TreeGrafter"/>
</dbReference>
<dbReference type="PANTHER" id="PTHR46060:SF2">
    <property type="entry name" value="HISTONE-LYSINE N-METHYLTRANSFERASE SETMAR"/>
    <property type="match status" value="1"/>
</dbReference>
<accession>A0A016STX0</accession>
<comment type="caution">
    <text evidence="1">The sequence shown here is derived from an EMBL/GenBank/DDBJ whole genome shotgun (WGS) entry which is preliminary data.</text>
</comment>
<dbReference type="GO" id="GO:0015074">
    <property type="term" value="P:DNA integration"/>
    <property type="evidence" value="ECO:0007669"/>
    <property type="project" value="TreeGrafter"/>
</dbReference>
<dbReference type="GO" id="GO:0000014">
    <property type="term" value="F:single-stranded DNA endodeoxyribonuclease activity"/>
    <property type="evidence" value="ECO:0007669"/>
    <property type="project" value="TreeGrafter"/>
</dbReference>
<dbReference type="Proteomes" id="UP000024635">
    <property type="component" value="Unassembled WGS sequence"/>
</dbReference>
<dbReference type="GO" id="GO:0035861">
    <property type="term" value="C:site of double-strand break"/>
    <property type="evidence" value="ECO:0007669"/>
    <property type="project" value="TreeGrafter"/>
</dbReference>
<protein>
    <recommendedName>
        <fullName evidence="3">Histone-lysine N-methyltransferase SETMAR</fullName>
    </recommendedName>
</protein>
<reference evidence="2" key="1">
    <citation type="journal article" date="2015" name="Nat. Genet.">
        <title>The genome and transcriptome of the zoonotic hookworm Ancylostoma ceylanicum identify infection-specific gene families.</title>
        <authorList>
            <person name="Schwarz E.M."/>
            <person name="Hu Y."/>
            <person name="Antoshechkin I."/>
            <person name="Miller M.M."/>
            <person name="Sternberg P.W."/>
            <person name="Aroian R.V."/>
        </authorList>
    </citation>
    <scope>NUCLEOTIDE SEQUENCE</scope>
    <source>
        <strain evidence="2">HY135</strain>
    </source>
</reference>
<evidence type="ECO:0000313" key="2">
    <source>
        <dbReference type="Proteomes" id="UP000024635"/>
    </source>
</evidence>
<evidence type="ECO:0000313" key="1">
    <source>
        <dbReference type="EMBL" id="EYB94143.1"/>
    </source>
</evidence>
<dbReference type="EMBL" id="JARK01001511">
    <property type="protein sequence ID" value="EYB94143.1"/>
    <property type="molecule type" value="Genomic_DNA"/>
</dbReference>
<dbReference type="GO" id="GO:0006303">
    <property type="term" value="P:double-strand break repair via nonhomologous end joining"/>
    <property type="evidence" value="ECO:0007669"/>
    <property type="project" value="TreeGrafter"/>
</dbReference>
<dbReference type="GO" id="GO:0031297">
    <property type="term" value="P:replication fork processing"/>
    <property type="evidence" value="ECO:0007669"/>
    <property type="project" value="TreeGrafter"/>
</dbReference>
<dbReference type="GO" id="GO:0000729">
    <property type="term" value="P:DNA double-strand break processing"/>
    <property type="evidence" value="ECO:0007669"/>
    <property type="project" value="TreeGrafter"/>
</dbReference>
<keyword evidence="2" id="KW-1185">Reference proteome</keyword>
<dbReference type="GO" id="GO:0003690">
    <property type="term" value="F:double-stranded DNA binding"/>
    <property type="evidence" value="ECO:0007669"/>
    <property type="project" value="TreeGrafter"/>
</dbReference>
<dbReference type="GO" id="GO:0005634">
    <property type="term" value="C:nucleus"/>
    <property type="evidence" value="ECO:0007669"/>
    <property type="project" value="TreeGrafter"/>
</dbReference>
<proteinExistence type="predicted"/>
<dbReference type="OrthoDB" id="5847583at2759"/>
<dbReference type="GO" id="GO:0003697">
    <property type="term" value="F:single-stranded DNA binding"/>
    <property type="evidence" value="ECO:0007669"/>
    <property type="project" value="TreeGrafter"/>
</dbReference>
<dbReference type="GO" id="GO:0044774">
    <property type="term" value="P:mitotic DNA integrity checkpoint signaling"/>
    <property type="evidence" value="ECO:0007669"/>
    <property type="project" value="TreeGrafter"/>
</dbReference>
<dbReference type="AlphaFoldDB" id="A0A016STX0"/>
<dbReference type="PANTHER" id="PTHR46060">
    <property type="entry name" value="MARINER MOS1 TRANSPOSASE-LIKE PROTEIN"/>
    <property type="match status" value="1"/>
</dbReference>
<dbReference type="InterPro" id="IPR036397">
    <property type="entry name" value="RNaseH_sf"/>
</dbReference>
<dbReference type="STRING" id="53326.A0A016STX0"/>
<dbReference type="Gene3D" id="3.30.420.10">
    <property type="entry name" value="Ribonuclease H-like superfamily/Ribonuclease H"/>
    <property type="match status" value="1"/>
</dbReference>